<keyword evidence="10" id="KW-1185">Reference proteome</keyword>
<feature type="transmembrane region" description="Helical" evidence="7">
    <location>
        <begin position="61"/>
        <end position="83"/>
    </location>
</feature>
<dbReference type="Proteomes" id="UP000324209">
    <property type="component" value="Chromosome"/>
</dbReference>
<comment type="subcellular location">
    <subcellularLocation>
        <location evidence="1 7">Cell membrane</location>
        <topology evidence="1 7">Multi-pass membrane protein</topology>
    </subcellularLocation>
</comment>
<keyword evidence="4 7" id="KW-0812">Transmembrane</keyword>
<feature type="domain" description="ABC transmembrane type-1" evidence="8">
    <location>
        <begin position="57"/>
        <end position="277"/>
    </location>
</feature>
<proteinExistence type="inferred from homology"/>
<dbReference type="PROSITE" id="PS50928">
    <property type="entry name" value="ABC_TM1"/>
    <property type="match status" value="1"/>
</dbReference>
<evidence type="ECO:0000256" key="5">
    <source>
        <dbReference type="ARBA" id="ARBA00022989"/>
    </source>
</evidence>
<evidence type="ECO:0000313" key="9">
    <source>
        <dbReference type="EMBL" id="QEN09848.1"/>
    </source>
</evidence>
<dbReference type="GO" id="GO:0055085">
    <property type="term" value="P:transmembrane transport"/>
    <property type="evidence" value="ECO:0007669"/>
    <property type="project" value="InterPro"/>
</dbReference>
<feature type="transmembrane region" description="Helical" evidence="7">
    <location>
        <begin position="90"/>
        <end position="112"/>
    </location>
</feature>
<dbReference type="InterPro" id="IPR000515">
    <property type="entry name" value="MetI-like"/>
</dbReference>
<keyword evidence="3" id="KW-1003">Cell membrane</keyword>
<gene>
    <name evidence="9" type="ORF">EXM22_03140</name>
</gene>
<name>A0A5C1QR62_9SPIO</name>
<dbReference type="CDD" id="cd06261">
    <property type="entry name" value="TM_PBP2"/>
    <property type="match status" value="1"/>
</dbReference>
<evidence type="ECO:0000256" key="2">
    <source>
        <dbReference type="ARBA" id="ARBA00022448"/>
    </source>
</evidence>
<keyword evidence="2 7" id="KW-0813">Transport</keyword>
<comment type="similarity">
    <text evidence="7">Belongs to the binding-protein-dependent transport system permease family.</text>
</comment>
<dbReference type="AlphaFoldDB" id="A0A5C1QR62"/>
<organism evidence="9 10">
    <name type="scientific">Oceanispirochaeta crateris</name>
    <dbReference type="NCBI Taxonomy" id="2518645"/>
    <lineage>
        <taxon>Bacteria</taxon>
        <taxon>Pseudomonadati</taxon>
        <taxon>Spirochaetota</taxon>
        <taxon>Spirochaetia</taxon>
        <taxon>Spirochaetales</taxon>
        <taxon>Spirochaetaceae</taxon>
        <taxon>Oceanispirochaeta</taxon>
    </lineage>
</organism>
<dbReference type="GO" id="GO:0005886">
    <property type="term" value="C:plasma membrane"/>
    <property type="evidence" value="ECO:0007669"/>
    <property type="project" value="UniProtKB-SubCell"/>
</dbReference>
<feature type="transmembrane region" description="Helical" evidence="7">
    <location>
        <begin position="191"/>
        <end position="213"/>
    </location>
</feature>
<dbReference type="Gene3D" id="1.10.3720.10">
    <property type="entry name" value="MetI-like"/>
    <property type="match status" value="1"/>
</dbReference>
<dbReference type="InterPro" id="IPR035906">
    <property type="entry name" value="MetI-like_sf"/>
</dbReference>
<keyword evidence="5 7" id="KW-1133">Transmembrane helix</keyword>
<evidence type="ECO:0000259" key="8">
    <source>
        <dbReference type="PROSITE" id="PS50928"/>
    </source>
</evidence>
<protein>
    <submittedName>
        <fullName evidence="9">Sugar ABC transporter permease</fullName>
    </submittedName>
</protein>
<dbReference type="OrthoDB" id="42781at2"/>
<evidence type="ECO:0000256" key="4">
    <source>
        <dbReference type="ARBA" id="ARBA00022692"/>
    </source>
</evidence>
<dbReference type="PANTHER" id="PTHR43227:SF11">
    <property type="entry name" value="BLL4140 PROTEIN"/>
    <property type="match status" value="1"/>
</dbReference>
<reference evidence="9 10" key="1">
    <citation type="submission" date="2019-02" db="EMBL/GenBank/DDBJ databases">
        <title>Complete Genome Sequence and Methylome Analysis of free living Spirochaetas.</title>
        <authorList>
            <person name="Fomenkov A."/>
            <person name="Dubinina G."/>
            <person name="Leshcheva N."/>
            <person name="Mikheeva N."/>
            <person name="Grabovich M."/>
            <person name="Vincze T."/>
            <person name="Roberts R.J."/>
        </authorList>
    </citation>
    <scope>NUCLEOTIDE SEQUENCE [LARGE SCALE GENOMIC DNA]</scope>
    <source>
        <strain evidence="9 10">K2</strain>
    </source>
</reference>
<evidence type="ECO:0000256" key="3">
    <source>
        <dbReference type="ARBA" id="ARBA00022475"/>
    </source>
</evidence>
<evidence type="ECO:0000256" key="1">
    <source>
        <dbReference type="ARBA" id="ARBA00004651"/>
    </source>
</evidence>
<dbReference type="Pfam" id="PF00528">
    <property type="entry name" value="BPD_transp_1"/>
    <property type="match status" value="1"/>
</dbReference>
<feature type="transmembrane region" description="Helical" evidence="7">
    <location>
        <begin position="256"/>
        <end position="276"/>
    </location>
</feature>
<dbReference type="InterPro" id="IPR050809">
    <property type="entry name" value="UgpAE/MalFG_permease"/>
</dbReference>
<evidence type="ECO:0000313" key="10">
    <source>
        <dbReference type="Proteomes" id="UP000324209"/>
    </source>
</evidence>
<evidence type="ECO:0000256" key="6">
    <source>
        <dbReference type="ARBA" id="ARBA00023136"/>
    </source>
</evidence>
<dbReference type="SUPFAM" id="SSF161098">
    <property type="entry name" value="MetI-like"/>
    <property type="match status" value="1"/>
</dbReference>
<dbReference type="KEGG" id="ock:EXM22_03140"/>
<sequence>MVAPGLLVYLFIVAYPVLYSLWLSITDFNPNRGGDWSFVGFLQYKTMLEDPNFWHSLKNNLIVVAVSVFGQIPVAFVLAYILYRNKVKGASFFQSMVFLPQFLSTIVIGILWKRMFSADGPASRLIQIVTGDPMAQFDLMLKADTVMYPIGFALIWMYTGFYMIIFLANLQKMNLNMIEAAKIDGATEPQIFGRVILPLLTGTIVVSTILAIAGSLRGFDLIFAMTTQGLQRNNAMVLPIFMYQTAFQDYRNEMRFAYGSAISNAIVAISIALIVFSNFVGSKLNANEEY</sequence>
<dbReference type="PANTHER" id="PTHR43227">
    <property type="entry name" value="BLL4140 PROTEIN"/>
    <property type="match status" value="1"/>
</dbReference>
<accession>A0A5C1QR62</accession>
<evidence type="ECO:0000256" key="7">
    <source>
        <dbReference type="RuleBase" id="RU363032"/>
    </source>
</evidence>
<keyword evidence="6 7" id="KW-0472">Membrane</keyword>
<feature type="transmembrane region" description="Helical" evidence="7">
    <location>
        <begin position="146"/>
        <end position="170"/>
    </location>
</feature>
<dbReference type="EMBL" id="CP036150">
    <property type="protein sequence ID" value="QEN09848.1"/>
    <property type="molecule type" value="Genomic_DNA"/>
</dbReference>
<feature type="transmembrane region" description="Helical" evidence="7">
    <location>
        <begin position="7"/>
        <end position="25"/>
    </location>
</feature>